<feature type="transmembrane region" description="Helical" evidence="1">
    <location>
        <begin position="12"/>
        <end position="36"/>
    </location>
</feature>
<keyword evidence="1" id="KW-1133">Transmembrane helix</keyword>
<keyword evidence="1" id="KW-0812">Transmembrane</keyword>
<sequence>MQLWRAKPNGDNPHWVCCVMTAVPVLLGVVMAFSWINPQRRSAPPAAKKTSPNAAPALTLAVRMP</sequence>
<keyword evidence="3" id="KW-1185">Reference proteome</keyword>
<organism evidence="2 3">
    <name type="scientific">Limnoglobus roseus</name>
    <dbReference type="NCBI Taxonomy" id="2598579"/>
    <lineage>
        <taxon>Bacteria</taxon>
        <taxon>Pseudomonadati</taxon>
        <taxon>Planctomycetota</taxon>
        <taxon>Planctomycetia</taxon>
        <taxon>Gemmatales</taxon>
        <taxon>Gemmataceae</taxon>
        <taxon>Limnoglobus</taxon>
    </lineage>
</organism>
<gene>
    <name evidence="2" type="ORF">PX52LOC_03213</name>
</gene>
<dbReference type="AlphaFoldDB" id="A0A5C1AEY3"/>
<dbReference type="Proteomes" id="UP000324974">
    <property type="component" value="Chromosome"/>
</dbReference>
<accession>A0A5C1AEY3</accession>
<keyword evidence="1" id="KW-0472">Membrane</keyword>
<proteinExistence type="predicted"/>
<protein>
    <submittedName>
        <fullName evidence="2">Uncharacterized protein</fullName>
    </submittedName>
</protein>
<reference evidence="3" key="1">
    <citation type="submission" date="2019-08" db="EMBL/GenBank/DDBJ databases">
        <title>Limnoglobus roseus gen. nov., sp. nov., a novel freshwater planctomycete with a giant genome from the family Gemmataceae.</title>
        <authorList>
            <person name="Kulichevskaya I.S."/>
            <person name="Naumoff D.G."/>
            <person name="Miroshnikov K."/>
            <person name="Ivanova A."/>
            <person name="Philippov D.A."/>
            <person name="Hakobyan A."/>
            <person name="Rijpstra I.C."/>
            <person name="Sinninghe Damste J.S."/>
            <person name="Liesack W."/>
            <person name="Dedysh S.N."/>
        </authorList>
    </citation>
    <scope>NUCLEOTIDE SEQUENCE [LARGE SCALE GENOMIC DNA]</scope>
    <source>
        <strain evidence="3">PX52</strain>
    </source>
</reference>
<dbReference type="RefSeq" id="WP_149111024.1">
    <property type="nucleotide sequence ID" value="NZ_CP042425.1"/>
</dbReference>
<dbReference type="KEGG" id="lrs:PX52LOC_03213"/>
<evidence type="ECO:0000313" key="3">
    <source>
        <dbReference type="Proteomes" id="UP000324974"/>
    </source>
</evidence>
<name>A0A5C1AEY3_9BACT</name>
<dbReference type="EMBL" id="CP042425">
    <property type="protein sequence ID" value="QEL16272.1"/>
    <property type="molecule type" value="Genomic_DNA"/>
</dbReference>
<evidence type="ECO:0000256" key="1">
    <source>
        <dbReference type="SAM" id="Phobius"/>
    </source>
</evidence>
<evidence type="ECO:0000313" key="2">
    <source>
        <dbReference type="EMBL" id="QEL16272.1"/>
    </source>
</evidence>